<dbReference type="InterPro" id="IPR001796">
    <property type="entry name" value="DHFR_dom"/>
</dbReference>
<dbReference type="GO" id="GO:0046654">
    <property type="term" value="P:tetrahydrofolate biosynthetic process"/>
    <property type="evidence" value="ECO:0007669"/>
    <property type="project" value="UniProtKB-UniPathway"/>
</dbReference>
<dbReference type="GO" id="GO:0046452">
    <property type="term" value="P:dihydrofolate metabolic process"/>
    <property type="evidence" value="ECO:0007669"/>
    <property type="project" value="TreeGrafter"/>
</dbReference>
<evidence type="ECO:0000256" key="8">
    <source>
        <dbReference type="PIRNR" id="PIRNR000194"/>
    </source>
</evidence>
<dbReference type="Gene3D" id="3.40.430.10">
    <property type="entry name" value="Dihydrofolate Reductase, subunit A"/>
    <property type="match status" value="1"/>
</dbReference>
<gene>
    <name evidence="10" type="ORF">SAMN02746062_00542</name>
</gene>
<dbReference type="PROSITE" id="PS51330">
    <property type="entry name" value="DHFR_2"/>
    <property type="match status" value="1"/>
</dbReference>
<name>A0A286E5N2_9NEIS</name>
<dbReference type="FunFam" id="3.40.430.10:FF:000001">
    <property type="entry name" value="Dihydrofolate reductase"/>
    <property type="match status" value="1"/>
</dbReference>
<dbReference type="AlphaFoldDB" id="A0A286E5N2"/>
<comment type="function">
    <text evidence="7 8">Key enzyme in folate metabolism. Catalyzes an essential reaction for de novo glycine and purine synthesis, and for DNA precursor synthesis.</text>
</comment>
<dbReference type="Proteomes" id="UP000219669">
    <property type="component" value="Unassembled WGS sequence"/>
</dbReference>
<dbReference type="GO" id="GO:0006730">
    <property type="term" value="P:one-carbon metabolic process"/>
    <property type="evidence" value="ECO:0007669"/>
    <property type="project" value="UniProtKB-KW"/>
</dbReference>
<evidence type="ECO:0000256" key="3">
    <source>
        <dbReference type="ARBA" id="ARBA00012856"/>
    </source>
</evidence>
<evidence type="ECO:0000256" key="1">
    <source>
        <dbReference type="ARBA" id="ARBA00004903"/>
    </source>
</evidence>
<keyword evidence="4 8" id="KW-0554">One-carbon metabolism</keyword>
<dbReference type="EC" id="1.5.1.3" evidence="3 8"/>
<dbReference type="GO" id="GO:0004146">
    <property type="term" value="F:dihydrofolate reductase activity"/>
    <property type="evidence" value="ECO:0007669"/>
    <property type="project" value="UniProtKB-EC"/>
</dbReference>
<dbReference type="InterPro" id="IPR012259">
    <property type="entry name" value="DHFR"/>
</dbReference>
<evidence type="ECO:0000256" key="4">
    <source>
        <dbReference type="ARBA" id="ARBA00022563"/>
    </source>
</evidence>
<dbReference type="CDD" id="cd00209">
    <property type="entry name" value="DHFR"/>
    <property type="match status" value="1"/>
</dbReference>
<keyword evidence="5 8" id="KW-0521">NADP</keyword>
<dbReference type="EMBL" id="OCNF01000003">
    <property type="protein sequence ID" value="SOD66210.1"/>
    <property type="molecule type" value="Genomic_DNA"/>
</dbReference>
<dbReference type="PANTHER" id="PTHR48069:SF3">
    <property type="entry name" value="DIHYDROFOLATE REDUCTASE"/>
    <property type="match status" value="1"/>
</dbReference>
<protein>
    <recommendedName>
        <fullName evidence="3 8">Dihydrofolate reductase</fullName>
        <ecNumber evidence="3 8">1.5.1.3</ecNumber>
    </recommendedName>
</protein>
<dbReference type="GO" id="GO:0046655">
    <property type="term" value="P:folic acid metabolic process"/>
    <property type="evidence" value="ECO:0007669"/>
    <property type="project" value="TreeGrafter"/>
</dbReference>
<accession>A0A286E5N2</accession>
<organism evidence="10 11">
    <name type="scientific">Alysiella filiformis DSM 16848</name>
    <dbReference type="NCBI Taxonomy" id="1120981"/>
    <lineage>
        <taxon>Bacteria</taxon>
        <taxon>Pseudomonadati</taxon>
        <taxon>Pseudomonadota</taxon>
        <taxon>Betaproteobacteria</taxon>
        <taxon>Neisseriales</taxon>
        <taxon>Neisseriaceae</taxon>
        <taxon>Alysiella</taxon>
    </lineage>
</organism>
<comment type="catalytic activity">
    <reaction evidence="8">
        <text>(6S)-5,6,7,8-tetrahydrofolate + NADP(+) = 7,8-dihydrofolate + NADPH + H(+)</text>
        <dbReference type="Rhea" id="RHEA:15009"/>
        <dbReference type="ChEBI" id="CHEBI:15378"/>
        <dbReference type="ChEBI" id="CHEBI:57451"/>
        <dbReference type="ChEBI" id="CHEBI:57453"/>
        <dbReference type="ChEBI" id="CHEBI:57783"/>
        <dbReference type="ChEBI" id="CHEBI:58349"/>
        <dbReference type="EC" id="1.5.1.3"/>
    </reaction>
</comment>
<dbReference type="PIRSF" id="PIRSF000194">
    <property type="entry name" value="DHFR"/>
    <property type="match status" value="1"/>
</dbReference>
<dbReference type="PANTHER" id="PTHR48069">
    <property type="entry name" value="DIHYDROFOLATE REDUCTASE"/>
    <property type="match status" value="1"/>
</dbReference>
<evidence type="ECO:0000256" key="7">
    <source>
        <dbReference type="ARBA" id="ARBA00025067"/>
    </source>
</evidence>
<dbReference type="InterPro" id="IPR024072">
    <property type="entry name" value="DHFR-like_dom_sf"/>
</dbReference>
<dbReference type="Pfam" id="PF00186">
    <property type="entry name" value="DHFR_1"/>
    <property type="match status" value="1"/>
</dbReference>
<dbReference type="GO" id="GO:0070401">
    <property type="term" value="F:NADP+ binding"/>
    <property type="evidence" value="ECO:0007669"/>
    <property type="project" value="UniProtKB-ARBA"/>
</dbReference>
<evidence type="ECO:0000256" key="5">
    <source>
        <dbReference type="ARBA" id="ARBA00022857"/>
    </source>
</evidence>
<sequence length="160" mass="18337">MRITLVAALAQNRVIGANNDMVWHIAEDFAFFKQYTLHKAVIMGRKTWDSLPRKPLPQRRNMIITRQSDFQAANAEIFPNLNHALNACLGDEEVIIMGGAEIYAQALPHATDLRLTEVKLQPQGDVYFPEFSRDEWQEMARVPQVSANGIAFDWVHYVRK</sequence>
<dbReference type="PRINTS" id="PR00070">
    <property type="entry name" value="DHFR"/>
</dbReference>
<keyword evidence="11" id="KW-1185">Reference proteome</keyword>
<evidence type="ECO:0000256" key="6">
    <source>
        <dbReference type="ARBA" id="ARBA00023002"/>
    </source>
</evidence>
<evidence type="ECO:0000313" key="11">
    <source>
        <dbReference type="Proteomes" id="UP000219669"/>
    </source>
</evidence>
<dbReference type="RefSeq" id="WP_097113620.1">
    <property type="nucleotide sequence ID" value="NZ_CP083931.1"/>
</dbReference>
<dbReference type="SUPFAM" id="SSF53597">
    <property type="entry name" value="Dihydrofolate reductase-like"/>
    <property type="match status" value="1"/>
</dbReference>
<evidence type="ECO:0000313" key="10">
    <source>
        <dbReference type="EMBL" id="SOD66210.1"/>
    </source>
</evidence>
<evidence type="ECO:0000259" key="9">
    <source>
        <dbReference type="PROSITE" id="PS51330"/>
    </source>
</evidence>
<comment type="pathway">
    <text evidence="1 8">Cofactor biosynthesis; tetrahydrofolate biosynthesis; 5,6,7,8-tetrahydrofolate from 7,8-dihydrofolate: step 1/1.</text>
</comment>
<dbReference type="GO" id="GO:0005829">
    <property type="term" value="C:cytosol"/>
    <property type="evidence" value="ECO:0007669"/>
    <property type="project" value="TreeGrafter"/>
</dbReference>
<reference evidence="10 11" key="1">
    <citation type="submission" date="2017-09" db="EMBL/GenBank/DDBJ databases">
        <authorList>
            <person name="Ehlers B."/>
            <person name="Leendertz F.H."/>
        </authorList>
    </citation>
    <scope>NUCLEOTIDE SEQUENCE [LARGE SCALE GENOMIC DNA]</scope>
    <source>
        <strain evidence="10 11">DSM 16848</strain>
    </source>
</reference>
<dbReference type="UniPathway" id="UPA00077">
    <property type="reaction ID" value="UER00158"/>
</dbReference>
<feature type="domain" description="DHFR" evidence="9">
    <location>
        <begin position="2"/>
        <end position="159"/>
    </location>
</feature>
<keyword evidence="6 8" id="KW-0560">Oxidoreductase</keyword>
<proteinExistence type="inferred from homology"/>
<evidence type="ECO:0000256" key="2">
    <source>
        <dbReference type="ARBA" id="ARBA00009539"/>
    </source>
</evidence>
<comment type="similarity">
    <text evidence="2 8">Belongs to the dihydrofolate reductase family.</text>
</comment>
<dbReference type="OrthoDB" id="9804315at2"/>